<feature type="region of interest" description="Disordered" evidence="1">
    <location>
        <begin position="1"/>
        <end position="20"/>
    </location>
</feature>
<dbReference type="InterPro" id="IPR043472">
    <property type="entry name" value="Macro_dom-like"/>
</dbReference>
<feature type="domain" description="Microbial-type PARG catalytic" evidence="2">
    <location>
        <begin position="27"/>
        <end position="189"/>
    </location>
</feature>
<dbReference type="AlphaFoldDB" id="A0A9P6CU17"/>
<evidence type="ECO:0000313" key="4">
    <source>
        <dbReference type="Proteomes" id="UP000807469"/>
    </source>
</evidence>
<gene>
    <name evidence="3" type="ORF">BDN70DRAFT_913332</name>
</gene>
<dbReference type="Gene3D" id="3.40.220.10">
    <property type="entry name" value="Leucine Aminopeptidase, subunit E, domain 1"/>
    <property type="match status" value="1"/>
</dbReference>
<dbReference type="InterPro" id="IPR012664">
    <property type="entry name" value="CHP02452"/>
</dbReference>
<name>A0A9P6CU17_9AGAR</name>
<evidence type="ECO:0000256" key="1">
    <source>
        <dbReference type="SAM" id="MobiDB-lite"/>
    </source>
</evidence>
<comment type="caution">
    <text evidence="3">The sequence shown here is derived from an EMBL/GenBank/DDBJ whole genome shotgun (WGS) entry which is preliminary data.</text>
</comment>
<sequence>MQSKNSSRVKTTGTGRPSSKWSLKDIAASTLQNIEEGLYELDGSTYNLESAIKHTNENTSFYAADSNLSEWSTRTRDTDAPTRRGGLKIIVSECSVLVGTRRLKGDVDSVLGLEDKRVGVLNFASAKNPGGGFIRGAQAQEESIARSSTIYPSLMTETGQKFYQPHKKDPKEGYYSHAMIYSPRVLFFRADKGTWLPPIEADVLTSAAVNAGVVRRYLRQRNSVDESELDAAMKERMARVLYLFELRGVRHLVLGSFGTGVFRNRVELVAGVWKELLVGEHARFKDSFDRVVFAVLGSATFKVFEETFADVGGSWT</sequence>
<dbReference type="Pfam" id="PF10021">
    <property type="entry name" value="PARG_cat_microb"/>
    <property type="match status" value="1"/>
</dbReference>
<dbReference type="OrthoDB" id="9985428at2759"/>
<evidence type="ECO:0000259" key="2">
    <source>
        <dbReference type="Pfam" id="PF10021"/>
    </source>
</evidence>
<accession>A0A9P6CU17</accession>
<protein>
    <recommendedName>
        <fullName evidence="2">Microbial-type PARG catalytic domain-containing protein</fullName>
    </recommendedName>
</protein>
<dbReference type="InterPro" id="IPR019261">
    <property type="entry name" value="PARG_cat_microbial"/>
</dbReference>
<dbReference type="EMBL" id="MU155220">
    <property type="protein sequence ID" value="KAF9479077.1"/>
    <property type="molecule type" value="Genomic_DNA"/>
</dbReference>
<dbReference type="PANTHER" id="PTHR35596">
    <property type="entry name" value="DUF2263 DOMAIN-CONTAINING PROTEIN"/>
    <property type="match status" value="1"/>
</dbReference>
<dbReference type="Proteomes" id="UP000807469">
    <property type="component" value="Unassembled WGS sequence"/>
</dbReference>
<proteinExistence type="predicted"/>
<dbReference type="PANTHER" id="PTHR35596:SF1">
    <property type="entry name" value="MICROBIAL-TYPE PARG CATALYTIC DOMAIN-CONTAINING PROTEIN"/>
    <property type="match status" value="1"/>
</dbReference>
<organism evidence="3 4">
    <name type="scientific">Pholiota conissans</name>
    <dbReference type="NCBI Taxonomy" id="109636"/>
    <lineage>
        <taxon>Eukaryota</taxon>
        <taxon>Fungi</taxon>
        <taxon>Dikarya</taxon>
        <taxon>Basidiomycota</taxon>
        <taxon>Agaricomycotina</taxon>
        <taxon>Agaricomycetes</taxon>
        <taxon>Agaricomycetidae</taxon>
        <taxon>Agaricales</taxon>
        <taxon>Agaricineae</taxon>
        <taxon>Strophariaceae</taxon>
        <taxon>Pholiota</taxon>
    </lineage>
</organism>
<evidence type="ECO:0000313" key="3">
    <source>
        <dbReference type="EMBL" id="KAF9479077.1"/>
    </source>
</evidence>
<dbReference type="SUPFAM" id="SSF52949">
    <property type="entry name" value="Macro domain-like"/>
    <property type="match status" value="1"/>
</dbReference>
<dbReference type="PIRSF" id="PIRSF014899">
    <property type="entry name" value="UCP014899"/>
    <property type="match status" value="1"/>
</dbReference>
<dbReference type="NCBIfam" id="TIGR02452">
    <property type="entry name" value="TIGR02452 family protein"/>
    <property type="match status" value="1"/>
</dbReference>
<reference evidence="3" key="1">
    <citation type="submission" date="2020-11" db="EMBL/GenBank/DDBJ databases">
        <authorList>
            <consortium name="DOE Joint Genome Institute"/>
            <person name="Ahrendt S."/>
            <person name="Riley R."/>
            <person name="Andreopoulos W."/>
            <person name="Labutti K."/>
            <person name="Pangilinan J."/>
            <person name="Ruiz-Duenas F.J."/>
            <person name="Barrasa J.M."/>
            <person name="Sanchez-Garcia M."/>
            <person name="Camarero S."/>
            <person name="Miyauchi S."/>
            <person name="Serrano A."/>
            <person name="Linde D."/>
            <person name="Babiker R."/>
            <person name="Drula E."/>
            <person name="Ayuso-Fernandez I."/>
            <person name="Pacheco R."/>
            <person name="Padilla G."/>
            <person name="Ferreira P."/>
            <person name="Barriuso J."/>
            <person name="Kellner H."/>
            <person name="Castanera R."/>
            <person name="Alfaro M."/>
            <person name="Ramirez L."/>
            <person name="Pisabarro A.G."/>
            <person name="Kuo A."/>
            <person name="Tritt A."/>
            <person name="Lipzen A."/>
            <person name="He G."/>
            <person name="Yan M."/>
            <person name="Ng V."/>
            <person name="Cullen D."/>
            <person name="Martin F."/>
            <person name="Rosso M.-N."/>
            <person name="Henrissat B."/>
            <person name="Hibbett D."/>
            <person name="Martinez A.T."/>
            <person name="Grigoriev I.V."/>
        </authorList>
    </citation>
    <scope>NUCLEOTIDE SEQUENCE</scope>
    <source>
        <strain evidence="3">CIRM-BRFM 674</strain>
    </source>
</reference>
<keyword evidence="4" id="KW-1185">Reference proteome</keyword>